<proteinExistence type="predicted"/>
<protein>
    <submittedName>
        <fullName evidence="3">Uncharacterized protein</fullName>
    </submittedName>
</protein>
<reference evidence="3 4" key="1">
    <citation type="journal article" date="2014" name="Agronomy (Basel)">
        <title>A Draft Genome Sequence for Ensete ventricosum, the Drought-Tolerant Tree Against Hunger.</title>
        <authorList>
            <person name="Harrison J."/>
            <person name="Moore K.A."/>
            <person name="Paszkiewicz K."/>
            <person name="Jones T."/>
            <person name="Grant M."/>
            <person name="Ambacheew D."/>
            <person name="Muzemil S."/>
            <person name="Studholme D.J."/>
        </authorList>
    </citation>
    <scope>NUCLEOTIDE SEQUENCE [LARGE SCALE GENOMIC DNA]</scope>
</reference>
<keyword evidence="2" id="KW-0812">Transmembrane</keyword>
<evidence type="ECO:0000313" key="4">
    <source>
        <dbReference type="Proteomes" id="UP000287651"/>
    </source>
</evidence>
<feature type="compositionally biased region" description="Basic and acidic residues" evidence="1">
    <location>
        <begin position="48"/>
        <end position="68"/>
    </location>
</feature>
<evidence type="ECO:0000313" key="3">
    <source>
        <dbReference type="EMBL" id="RRT40006.1"/>
    </source>
</evidence>
<gene>
    <name evidence="3" type="ORF">B296_00027413</name>
</gene>
<feature type="region of interest" description="Disordered" evidence="1">
    <location>
        <begin position="48"/>
        <end position="89"/>
    </location>
</feature>
<evidence type="ECO:0000256" key="2">
    <source>
        <dbReference type="SAM" id="Phobius"/>
    </source>
</evidence>
<dbReference type="Proteomes" id="UP000287651">
    <property type="component" value="Unassembled WGS sequence"/>
</dbReference>
<feature type="transmembrane region" description="Helical" evidence="2">
    <location>
        <begin position="5"/>
        <end position="23"/>
    </location>
</feature>
<keyword evidence="2" id="KW-1133">Transmembrane helix</keyword>
<accession>A0A426XKL4</accession>
<comment type="caution">
    <text evidence="3">The sequence shown here is derived from an EMBL/GenBank/DDBJ whole genome shotgun (WGS) entry which is preliminary data.</text>
</comment>
<dbReference type="AlphaFoldDB" id="A0A426XKL4"/>
<keyword evidence="2" id="KW-0472">Membrane</keyword>
<evidence type="ECO:0000256" key="1">
    <source>
        <dbReference type="SAM" id="MobiDB-lite"/>
    </source>
</evidence>
<organism evidence="3 4">
    <name type="scientific">Ensete ventricosum</name>
    <name type="common">Abyssinian banana</name>
    <name type="synonym">Musa ensete</name>
    <dbReference type="NCBI Taxonomy" id="4639"/>
    <lineage>
        <taxon>Eukaryota</taxon>
        <taxon>Viridiplantae</taxon>
        <taxon>Streptophyta</taxon>
        <taxon>Embryophyta</taxon>
        <taxon>Tracheophyta</taxon>
        <taxon>Spermatophyta</taxon>
        <taxon>Magnoliopsida</taxon>
        <taxon>Liliopsida</taxon>
        <taxon>Zingiberales</taxon>
        <taxon>Musaceae</taxon>
        <taxon>Ensete</taxon>
    </lineage>
</organism>
<dbReference type="EMBL" id="AMZH03019708">
    <property type="protein sequence ID" value="RRT40006.1"/>
    <property type="molecule type" value="Genomic_DNA"/>
</dbReference>
<name>A0A426XKL4_ENSVE</name>
<sequence length="165" mass="17604">MVLSIGIRAAILGVLVVILQLLLSSLLSRTIVIAVAIVVISTSCGIKEREREREREKRGKEDADLREKEKRRKGRGSPHLPPSSPPTCRLRSTAIAATLSLGHLTRWPSLPSSAFPPPPLLHPCTFPPHLPPLLLPLASAAPAAATSHRSLLSFPMQAAATSVAG</sequence>